<dbReference type="OrthoDB" id="9775224at2"/>
<dbReference type="PANTHER" id="PTHR34383">
    <property type="entry name" value="POLYPHOSPHATE:AMP PHOSPHOTRANSFERASE-RELATED"/>
    <property type="match status" value="1"/>
</dbReference>
<name>A0A1G7MZH4_9GAMM</name>
<feature type="domain" description="Polyphosphate kinase-2-related" evidence="2">
    <location>
        <begin position="4"/>
        <end position="214"/>
    </location>
</feature>
<dbReference type="STRING" id="284577.SAMN05216571_101141"/>
<dbReference type="Proteomes" id="UP000198641">
    <property type="component" value="Unassembled WGS sequence"/>
</dbReference>
<dbReference type="EMBL" id="FNCI01000001">
    <property type="protein sequence ID" value="SDF67061.1"/>
    <property type="molecule type" value="Genomic_DNA"/>
</dbReference>
<evidence type="ECO:0000313" key="3">
    <source>
        <dbReference type="EMBL" id="SDF67061.1"/>
    </source>
</evidence>
<dbReference type="GO" id="GO:0016740">
    <property type="term" value="F:transferase activity"/>
    <property type="evidence" value="ECO:0007669"/>
    <property type="project" value="UniProtKB-KW"/>
</dbReference>
<dbReference type="Gene3D" id="3.40.50.300">
    <property type="entry name" value="P-loop containing nucleotide triphosphate hydrolases"/>
    <property type="match status" value="2"/>
</dbReference>
<reference evidence="3 4" key="1">
    <citation type="submission" date="2016-10" db="EMBL/GenBank/DDBJ databases">
        <authorList>
            <person name="de Groot N.N."/>
        </authorList>
    </citation>
    <scope>NUCLEOTIDE SEQUENCE [LARGE SCALE GENOMIC DNA]</scope>
    <source>
        <strain evidence="3 4">BH539</strain>
    </source>
</reference>
<feature type="region of interest" description="Disordered" evidence="1">
    <location>
        <begin position="234"/>
        <end position="255"/>
    </location>
</feature>
<sequence length="479" mass="55691">MKTETLRYQLLQAQLQMAKRENRALVLMLSGQAASYMHPMLNTLNHWLENRRTEVHALEPSGEDAKRPALWRYWRRMPARGTTGIFVHGWYGDALFARAERRIGAGAFEDRLAMIREFEAELAAENVALVKIWLDIDRKTQGERLSAMQEDPSRAWQLDPADWQRHLQHPLIKALGKPLREITHTDWAPWHCITGDDPEDLVHQVAERLLDTARQPTVDPEAPWASCHLAPAAKDAPTVTKPDPASRSAGRLKKDDYQQRLVEQQARLSHNSREAARRGIPVVLVFEGHDAAGKGGSIHRVTTALDARHYRVHSIAAPSDEERLHPWAWRFWRRLPVDGRFAIFDRSWYGRVLVERVEGFAAPAQWRRAYGEIRHFEKRLLEHGTVLGKFFLSISKDEQLKRFEARANTPRKQYKLTEEDWRNRARWDDYEVAIDEMFEQTHRTHAPWSLISCDDKRQARLEVIERVNELLERRLDGAL</sequence>
<dbReference type="InterPro" id="IPR027417">
    <property type="entry name" value="P-loop_NTPase"/>
</dbReference>
<keyword evidence="3" id="KW-0808">Transferase</keyword>
<dbReference type="InterPro" id="IPR022488">
    <property type="entry name" value="PPK2-related"/>
</dbReference>
<keyword evidence="4" id="KW-1185">Reference proteome</keyword>
<evidence type="ECO:0000259" key="2">
    <source>
        <dbReference type="Pfam" id="PF03976"/>
    </source>
</evidence>
<dbReference type="Pfam" id="PF03976">
    <property type="entry name" value="PPK2"/>
    <property type="match status" value="2"/>
</dbReference>
<feature type="domain" description="Polyphosphate kinase-2-related" evidence="2">
    <location>
        <begin position="252"/>
        <end position="472"/>
    </location>
</feature>
<proteinExistence type="predicted"/>
<dbReference type="AlphaFoldDB" id="A0A1G7MZH4"/>
<accession>A0A1G7MZH4</accession>
<evidence type="ECO:0000313" key="4">
    <source>
        <dbReference type="Proteomes" id="UP000198641"/>
    </source>
</evidence>
<dbReference type="PANTHER" id="PTHR34383:SF3">
    <property type="entry name" value="POLYPHOSPHATE:AMP PHOSPHOTRANSFERASE"/>
    <property type="match status" value="1"/>
</dbReference>
<evidence type="ECO:0000256" key="1">
    <source>
        <dbReference type="SAM" id="MobiDB-lite"/>
    </source>
</evidence>
<gene>
    <name evidence="3" type="ORF">SAMN05216571_101141</name>
</gene>
<protein>
    <submittedName>
        <fullName evidence="3">Polyphosphate:AMP phosphotransferase</fullName>
    </submittedName>
</protein>
<dbReference type="SUPFAM" id="SSF52540">
    <property type="entry name" value="P-loop containing nucleoside triphosphate hydrolases"/>
    <property type="match status" value="1"/>
</dbReference>
<dbReference type="RefSeq" id="WP_092522091.1">
    <property type="nucleotide sequence ID" value="NZ_FNCI01000001.1"/>
</dbReference>
<organism evidence="3 4">
    <name type="scientific">Onishia taeanensis</name>
    <dbReference type="NCBI Taxonomy" id="284577"/>
    <lineage>
        <taxon>Bacteria</taxon>
        <taxon>Pseudomonadati</taxon>
        <taxon>Pseudomonadota</taxon>
        <taxon>Gammaproteobacteria</taxon>
        <taxon>Oceanospirillales</taxon>
        <taxon>Halomonadaceae</taxon>
        <taxon>Onishia</taxon>
    </lineage>
</organism>